<accession>A0A1A5YM82</accession>
<evidence type="ECO:0000313" key="4">
    <source>
        <dbReference type="Proteomes" id="UP000092024"/>
    </source>
</evidence>
<dbReference type="Pfam" id="PF01380">
    <property type="entry name" value="SIS"/>
    <property type="match status" value="1"/>
</dbReference>
<evidence type="ECO:0000256" key="1">
    <source>
        <dbReference type="ARBA" id="ARBA00009235"/>
    </source>
</evidence>
<dbReference type="OrthoDB" id="9797832at2"/>
<protein>
    <submittedName>
        <fullName evidence="3">6-phospho 3-hexuloisomerase</fullName>
    </submittedName>
</protein>
<evidence type="ECO:0000259" key="2">
    <source>
        <dbReference type="PROSITE" id="PS51464"/>
    </source>
</evidence>
<dbReference type="InterPro" id="IPR017552">
    <property type="entry name" value="PHI/rmpB"/>
</dbReference>
<dbReference type="Gene3D" id="3.40.50.10490">
    <property type="entry name" value="Glucose-6-phosphate isomerase like protein, domain 1"/>
    <property type="match status" value="1"/>
</dbReference>
<proteinExistence type="inferred from homology"/>
<name>A0A1A5YM82_9BACL</name>
<dbReference type="STRING" id="1844972.A7K91_03295"/>
<gene>
    <name evidence="3" type="ORF">A7K91_03295</name>
</gene>
<evidence type="ECO:0000313" key="3">
    <source>
        <dbReference type="EMBL" id="OBR66485.1"/>
    </source>
</evidence>
<dbReference type="SUPFAM" id="SSF53697">
    <property type="entry name" value="SIS domain"/>
    <property type="match status" value="1"/>
</dbReference>
<dbReference type="InterPro" id="IPR001347">
    <property type="entry name" value="SIS_dom"/>
</dbReference>
<sequence>MKTTANYFDHIVEELQQSSVAISDAGTHSGDLLAEKLSAAASVFVGGAGRSGLMGKAFAMRLMHMGVTSHVIGETVTPGIGQGDWLVLGSGSGETGSLVAMAQKARQAGAQVAVVTIKPESTLGQFADVTVVLPGATKEQHNGQRGSIQPMATLFEQSLLLFYDALVLKLMELKGQNSANMYGKHANLE</sequence>
<dbReference type="Proteomes" id="UP000092024">
    <property type="component" value="Unassembled WGS sequence"/>
</dbReference>
<dbReference type="CDD" id="cd05005">
    <property type="entry name" value="SIS_PHI"/>
    <property type="match status" value="1"/>
</dbReference>
<dbReference type="PANTHER" id="PTHR43443">
    <property type="entry name" value="3-HEXULOSE-6-PHOSPHATE ISOMERASE"/>
    <property type="match status" value="1"/>
</dbReference>
<dbReference type="GO" id="GO:1901135">
    <property type="term" value="P:carbohydrate derivative metabolic process"/>
    <property type="evidence" value="ECO:0007669"/>
    <property type="project" value="InterPro"/>
</dbReference>
<dbReference type="GO" id="GO:0097367">
    <property type="term" value="F:carbohydrate derivative binding"/>
    <property type="evidence" value="ECO:0007669"/>
    <property type="project" value="InterPro"/>
</dbReference>
<dbReference type="InterPro" id="IPR046348">
    <property type="entry name" value="SIS_dom_sf"/>
</dbReference>
<dbReference type="PROSITE" id="PS51464">
    <property type="entry name" value="SIS"/>
    <property type="match status" value="1"/>
</dbReference>
<comment type="caution">
    <text evidence="3">The sequence shown here is derived from an EMBL/GenBank/DDBJ whole genome shotgun (WGS) entry which is preliminary data.</text>
</comment>
<dbReference type="NCBIfam" id="TIGR03127">
    <property type="entry name" value="RuMP_HxlB"/>
    <property type="match status" value="1"/>
</dbReference>
<dbReference type="GO" id="GO:0016853">
    <property type="term" value="F:isomerase activity"/>
    <property type="evidence" value="ECO:0007669"/>
    <property type="project" value="UniProtKB-KW"/>
</dbReference>
<feature type="domain" description="SIS" evidence="2">
    <location>
        <begin position="33"/>
        <end position="176"/>
    </location>
</feature>
<keyword evidence="4" id="KW-1185">Reference proteome</keyword>
<keyword evidence="3" id="KW-0413">Isomerase</keyword>
<dbReference type="EMBL" id="LYPA01000046">
    <property type="protein sequence ID" value="OBR66485.1"/>
    <property type="molecule type" value="Genomic_DNA"/>
</dbReference>
<dbReference type="AlphaFoldDB" id="A0A1A5YM82"/>
<reference evidence="3 4" key="1">
    <citation type="submission" date="2016-05" db="EMBL/GenBank/DDBJ databases">
        <title>Paenibacillus oryzae. sp. nov., isolated from the rice root.</title>
        <authorList>
            <person name="Zhang J."/>
            <person name="Zhang X."/>
        </authorList>
    </citation>
    <scope>NUCLEOTIDE SEQUENCE [LARGE SCALE GENOMIC DNA]</scope>
    <source>
        <strain evidence="3 4">1DrF-4</strain>
    </source>
</reference>
<dbReference type="PANTHER" id="PTHR43443:SF1">
    <property type="entry name" value="3-HEXULOSE-6-PHOSPHATE ISOMERASE"/>
    <property type="match status" value="1"/>
</dbReference>
<comment type="similarity">
    <text evidence="1">Belongs to the SIS family. PHI subfamily.</text>
</comment>
<organism evidence="3 4">
    <name type="scientific">Paenibacillus oryzae</name>
    <dbReference type="NCBI Taxonomy" id="1844972"/>
    <lineage>
        <taxon>Bacteria</taxon>
        <taxon>Bacillati</taxon>
        <taxon>Bacillota</taxon>
        <taxon>Bacilli</taxon>
        <taxon>Bacillales</taxon>
        <taxon>Paenibacillaceae</taxon>
        <taxon>Paenibacillus</taxon>
    </lineage>
</organism>
<dbReference type="RefSeq" id="WP_068681703.1">
    <property type="nucleotide sequence ID" value="NZ_LYPA01000046.1"/>
</dbReference>